<proteinExistence type="predicted"/>
<dbReference type="EMBL" id="ADBF01000043">
    <property type="protein sequence ID" value="EFE49561.1"/>
    <property type="molecule type" value="Genomic_DNA"/>
</dbReference>
<organism evidence="1 2">
    <name type="scientific">Neisseria elongata subsp. glycolytica ATCC 29315</name>
    <dbReference type="NCBI Taxonomy" id="546263"/>
    <lineage>
        <taxon>Bacteria</taxon>
        <taxon>Pseudomonadati</taxon>
        <taxon>Pseudomonadota</taxon>
        <taxon>Betaproteobacteria</taxon>
        <taxon>Neisseriales</taxon>
        <taxon>Neisseriaceae</taxon>
        <taxon>Neisseria</taxon>
    </lineage>
</organism>
<name>D4DRF9_NEIEG</name>
<gene>
    <name evidence="1" type="ORF">NEIELOOT_01652</name>
</gene>
<reference evidence="1 2" key="1">
    <citation type="submission" date="2010-02" db="EMBL/GenBank/DDBJ databases">
        <authorList>
            <person name="Weinstock G."/>
            <person name="Sodergren E."/>
            <person name="Clifton S."/>
            <person name="Fulton L."/>
            <person name="Fulton B."/>
            <person name="Courtney L."/>
            <person name="Fronick C."/>
            <person name="Harrison M."/>
            <person name="Strong C."/>
            <person name="Farmer C."/>
            <person name="Delahaunty K."/>
            <person name="Markovic C."/>
            <person name="Hall O."/>
            <person name="Minx P."/>
            <person name="Tomlinson C."/>
            <person name="Mitreva M."/>
            <person name="Nelson J."/>
            <person name="Hou S."/>
            <person name="Wollam A."/>
            <person name="Pepin K.H."/>
            <person name="Johnson M."/>
            <person name="Bhonagiri V."/>
            <person name="Zhang X."/>
            <person name="Suruliraj S."/>
            <person name="Warren W."/>
            <person name="Chinwalla A."/>
            <person name="Mardis E.R."/>
            <person name="Wilson R.K."/>
        </authorList>
    </citation>
    <scope>NUCLEOTIDE SEQUENCE [LARGE SCALE GENOMIC DNA]</scope>
    <source>
        <strain evidence="1 2">ATCC 29315</strain>
    </source>
</reference>
<comment type="caution">
    <text evidence="1">The sequence shown here is derived from an EMBL/GenBank/DDBJ whole genome shotgun (WGS) entry which is preliminary data.</text>
</comment>
<evidence type="ECO:0000313" key="1">
    <source>
        <dbReference type="EMBL" id="EFE49561.1"/>
    </source>
</evidence>
<protein>
    <submittedName>
        <fullName evidence="1">Uncharacterized protein</fullName>
    </submittedName>
</protein>
<evidence type="ECO:0000313" key="2">
    <source>
        <dbReference type="Proteomes" id="UP000005536"/>
    </source>
</evidence>
<accession>D4DRF9</accession>
<dbReference type="Proteomes" id="UP000005536">
    <property type="component" value="Unassembled WGS sequence"/>
</dbReference>
<sequence>MLAVQKFCIFQLCLSFVEARHCSVLRFRRPYQQDGVFVGSGCRCVLMDVWFGGRLKMFQQYLKSDDDGVGL</sequence>
<dbReference type="AlphaFoldDB" id="D4DRF9"/>